<comment type="caution">
    <text evidence="3">The sequence shown here is derived from an EMBL/GenBank/DDBJ whole genome shotgun (WGS) entry which is preliminary data.</text>
</comment>
<dbReference type="InterPro" id="IPR013113">
    <property type="entry name" value="SIP_FAD-bd"/>
</dbReference>
<dbReference type="SUPFAM" id="SSF63380">
    <property type="entry name" value="Riboflavin synthase domain-like"/>
    <property type="match status" value="1"/>
</dbReference>
<dbReference type="Pfam" id="PF08021">
    <property type="entry name" value="FAD_binding_9"/>
    <property type="match status" value="1"/>
</dbReference>
<feature type="domain" description="FAD-binding FR-type" evidence="2">
    <location>
        <begin position="9"/>
        <end position="135"/>
    </location>
</feature>
<evidence type="ECO:0000259" key="2">
    <source>
        <dbReference type="PROSITE" id="PS51384"/>
    </source>
</evidence>
<evidence type="ECO:0000313" key="3">
    <source>
        <dbReference type="EMBL" id="GLB53469.1"/>
    </source>
</evidence>
<dbReference type="PANTHER" id="PTHR30157">
    <property type="entry name" value="FERRIC REDUCTASE, NADPH-DEPENDENT"/>
    <property type="match status" value="1"/>
</dbReference>
<proteinExistence type="inferred from homology"/>
<dbReference type="InterPro" id="IPR007037">
    <property type="entry name" value="SIP_rossman_dom"/>
</dbReference>
<evidence type="ECO:0000313" key="4">
    <source>
        <dbReference type="Proteomes" id="UP001143545"/>
    </source>
</evidence>
<dbReference type="InterPro" id="IPR017938">
    <property type="entry name" value="Riboflavin_synthase-like_b-brl"/>
</dbReference>
<evidence type="ECO:0000256" key="1">
    <source>
        <dbReference type="ARBA" id="ARBA00035644"/>
    </source>
</evidence>
<dbReference type="GO" id="GO:0016491">
    <property type="term" value="F:oxidoreductase activity"/>
    <property type="evidence" value="ECO:0007669"/>
    <property type="project" value="InterPro"/>
</dbReference>
<dbReference type="InterPro" id="IPR039374">
    <property type="entry name" value="SIP_fam"/>
</dbReference>
<protein>
    <submittedName>
        <fullName evidence="3">Siderophore-interacting protein</fullName>
    </submittedName>
</protein>
<gene>
    <name evidence="3" type="ORF">NBRC110019_25100</name>
</gene>
<dbReference type="Gene3D" id="3.40.50.80">
    <property type="entry name" value="Nucleotide-binding domain of ferredoxin-NADP reductase (FNR) module"/>
    <property type="match status" value="1"/>
</dbReference>
<name>A0A9W6B6A6_9FLAO</name>
<comment type="similarity">
    <text evidence="1">Belongs to the SIP oxidoreductase family.</text>
</comment>
<keyword evidence="4" id="KW-1185">Reference proteome</keyword>
<dbReference type="EMBL" id="BRVP01000018">
    <property type="protein sequence ID" value="GLB53469.1"/>
    <property type="molecule type" value="Genomic_DNA"/>
</dbReference>
<reference evidence="3" key="1">
    <citation type="submission" date="2022-07" db="EMBL/GenBank/DDBJ databases">
        <title>Taxonomy of Novel Oxalotrophic and Methylotrophic Bacteria.</title>
        <authorList>
            <person name="Sahin N."/>
            <person name="Tani A."/>
        </authorList>
    </citation>
    <scope>NUCLEOTIDE SEQUENCE</scope>
    <source>
        <strain evidence="3">AM327</strain>
    </source>
</reference>
<accession>A0A9W6B6A6</accession>
<dbReference type="RefSeq" id="WP_281755447.1">
    <property type="nucleotide sequence ID" value="NZ_BRVP01000018.1"/>
</dbReference>
<dbReference type="InterPro" id="IPR017927">
    <property type="entry name" value="FAD-bd_FR_type"/>
</dbReference>
<sequence>METKMMQKPQFMRGVLTVKYKEYSTPHYIRVVLEGADLKNFTEANVGDNNKILIPKDKTKKLELPEQKGGGRLNSDDFWVRTYTLRSLDLEKGEMAIDFVMHGETGPASSWAIHAEKGDELGVLMKAKSKPLFLPAEKYVLVGDHTAVPVISVLLEKLPEDAIGTVLLEVYSKEDMLPLTKPNGVTLNWLINSNPGTTTNILDAFATAVIDANTFVYAAAEFTVVKQLQEKLRKVSGLERKNWYAFSYWKYGKSEDASAKDRKELSHTE</sequence>
<dbReference type="InterPro" id="IPR039261">
    <property type="entry name" value="FNR_nucleotide-bd"/>
</dbReference>
<dbReference type="PANTHER" id="PTHR30157:SF0">
    <property type="entry name" value="NADPH-DEPENDENT FERRIC-CHELATE REDUCTASE"/>
    <property type="match status" value="1"/>
</dbReference>
<dbReference type="Gene3D" id="2.40.30.10">
    <property type="entry name" value="Translation factors"/>
    <property type="match status" value="1"/>
</dbReference>
<dbReference type="CDD" id="cd06193">
    <property type="entry name" value="siderophore_interacting"/>
    <property type="match status" value="1"/>
</dbReference>
<dbReference type="Proteomes" id="UP001143545">
    <property type="component" value="Unassembled WGS sequence"/>
</dbReference>
<dbReference type="PROSITE" id="PS51384">
    <property type="entry name" value="FAD_FR"/>
    <property type="match status" value="1"/>
</dbReference>
<dbReference type="Pfam" id="PF04954">
    <property type="entry name" value="SIP"/>
    <property type="match status" value="1"/>
</dbReference>
<organism evidence="3 4">
    <name type="scientific">Neptunitalea chrysea</name>
    <dbReference type="NCBI Taxonomy" id="1647581"/>
    <lineage>
        <taxon>Bacteria</taxon>
        <taxon>Pseudomonadati</taxon>
        <taxon>Bacteroidota</taxon>
        <taxon>Flavobacteriia</taxon>
        <taxon>Flavobacteriales</taxon>
        <taxon>Flavobacteriaceae</taxon>
        <taxon>Neptunitalea</taxon>
    </lineage>
</organism>
<dbReference type="AlphaFoldDB" id="A0A9W6B6A6"/>